<evidence type="ECO:0000256" key="4">
    <source>
        <dbReference type="ARBA" id="ARBA00022692"/>
    </source>
</evidence>
<dbReference type="EMBL" id="JAKHPW010000014">
    <property type="protein sequence ID" value="MCZ3622795.1"/>
    <property type="molecule type" value="Genomic_DNA"/>
</dbReference>
<gene>
    <name evidence="9" type="ORF">L2772_08035</name>
    <name evidence="10" type="ORF">L2Z99_07605</name>
</gene>
<keyword evidence="10" id="KW-0808">Transferase</keyword>
<feature type="domain" description="Acyltransferase 3" evidence="8">
    <location>
        <begin position="5"/>
        <end position="331"/>
    </location>
</feature>
<feature type="transmembrane region" description="Helical" evidence="7">
    <location>
        <begin position="82"/>
        <end position="102"/>
    </location>
</feature>
<dbReference type="PANTHER" id="PTHR40074">
    <property type="entry name" value="O-ACETYLTRANSFERASE WECH"/>
    <property type="match status" value="1"/>
</dbReference>
<comment type="subcellular location">
    <subcellularLocation>
        <location evidence="1">Cell membrane</location>
        <topology evidence="1">Multi-pass membrane protein</topology>
    </subcellularLocation>
</comment>
<dbReference type="EMBL" id="JAKHEY010000014">
    <property type="protein sequence ID" value="MCZ9678917.1"/>
    <property type="molecule type" value="Genomic_DNA"/>
</dbReference>
<name>A0AAW5WYW9_9LACO</name>
<evidence type="ECO:0000259" key="8">
    <source>
        <dbReference type="Pfam" id="PF01757"/>
    </source>
</evidence>
<evidence type="ECO:0000313" key="12">
    <source>
        <dbReference type="Proteomes" id="UP001211566"/>
    </source>
</evidence>
<keyword evidence="4 7" id="KW-0812">Transmembrane</keyword>
<evidence type="ECO:0000256" key="5">
    <source>
        <dbReference type="ARBA" id="ARBA00022989"/>
    </source>
</evidence>
<organism evidence="10 12">
    <name type="scientific">Lactobacillus mulieris</name>
    <dbReference type="NCBI Taxonomy" id="2508708"/>
    <lineage>
        <taxon>Bacteria</taxon>
        <taxon>Bacillati</taxon>
        <taxon>Bacillota</taxon>
        <taxon>Bacilli</taxon>
        <taxon>Lactobacillales</taxon>
        <taxon>Lactobacillaceae</taxon>
        <taxon>Lactobacillus</taxon>
    </lineage>
</organism>
<protein>
    <submittedName>
        <fullName evidence="10">Acyltransferase family protein</fullName>
    </submittedName>
</protein>
<dbReference type="PANTHER" id="PTHR40074:SF2">
    <property type="entry name" value="O-ACETYLTRANSFERASE WECH"/>
    <property type="match status" value="1"/>
</dbReference>
<comment type="caution">
    <text evidence="10">The sequence shown here is derived from an EMBL/GenBank/DDBJ whole genome shotgun (WGS) entry which is preliminary data.</text>
</comment>
<reference evidence="9 11" key="2">
    <citation type="submission" date="2022-01" db="EMBL/GenBank/DDBJ databases">
        <title>VMRC isolate genome collection.</title>
        <authorList>
            <person name="France M."/>
            <person name="Rutt L."/>
            <person name="Humphrys M."/>
            <person name="Ravel J."/>
        </authorList>
    </citation>
    <scope>NUCLEOTIDE SEQUENCE [LARGE SCALE GENOMIC DNA]</scope>
    <source>
        <strain evidence="9 11">C0172B4</strain>
    </source>
</reference>
<feature type="transmembrane region" description="Helical" evidence="7">
    <location>
        <begin position="187"/>
        <end position="202"/>
    </location>
</feature>
<keyword evidence="11" id="KW-1185">Reference proteome</keyword>
<keyword evidence="6 7" id="KW-0472">Membrane</keyword>
<dbReference type="GO" id="GO:0005886">
    <property type="term" value="C:plasma membrane"/>
    <property type="evidence" value="ECO:0007669"/>
    <property type="project" value="UniProtKB-SubCell"/>
</dbReference>
<feature type="transmembrane region" description="Helical" evidence="7">
    <location>
        <begin position="122"/>
        <end position="142"/>
    </location>
</feature>
<feature type="transmembrane region" description="Helical" evidence="7">
    <location>
        <begin position="274"/>
        <end position="299"/>
    </location>
</feature>
<proteinExistence type="inferred from homology"/>
<feature type="transmembrane region" description="Helical" evidence="7">
    <location>
        <begin position="244"/>
        <end position="262"/>
    </location>
</feature>
<keyword evidence="5 7" id="KW-1133">Transmembrane helix</keyword>
<evidence type="ECO:0000313" key="11">
    <source>
        <dbReference type="Proteomes" id="UP001211420"/>
    </source>
</evidence>
<dbReference type="GO" id="GO:0009246">
    <property type="term" value="P:enterobacterial common antigen biosynthetic process"/>
    <property type="evidence" value="ECO:0007669"/>
    <property type="project" value="TreeGrafter"/>
</dbReference>
<dbReference type="Pfam" id="PF01757">
    <property type="entry name" value="Acyl_transf_3"/>
    <property type="match status" value="1"/>
</dbReference>
<evidence type="ECO:0000313" key="10">
    <source>
        <dbReference type="EMBL" id="MCZ9678917.1"/>
    </source>
</evidence>
<dbReference type="AlphaFoldDB" id="A0AAW5WYW9"/>
<evidence type="ECO:0000256" key="6">
    <source>
        <dbReference type="ARBA" id="ARBA00023136"/>
    </source>
</evidence>
<evidence type="ECO:0000256" key="7">
    <source>
        <dbReference type="SAM" id="Phobius"/>
    </source>
</evidence>
<keyword evidence="10" id="KW-0012">Acyltransferase</keyword>
<accession>A0AAW5WYW9</accession>
<dbReference type="InterPro" id="IPR002656">
    <property type="entry name" value="Acyl_transf_3_dom"/>
</dbReference>
<dbReference type="Proteomes" id="UP001211420">
    <property type="component" value="Unassembled WGS sequence"/>
</dbReference>
<feature type="transmembrane region" description="Helical" evidence="7">
    <location>
        <begin position="41"/>
        <end position="62"/>
    </location>
</feature>
<comment type="similarity">
    <text evidence="2">Belongs to the acyltransferase 3 family.</text>
</comment>
<evidence type="ECO:0000256" key="3">
    <source>
        <dbReference type="ARBA" id="ARBA00022475"/>
    </source>
</evidence>
<feature type="transmembrane region" description="Helical" evidence="7">
    <location>
        <begin position="311"/>
        <end position="333"/>
    </location>
</feature>
<feature type="transmembrane region" description="Helical" evidence="7">
    <location>
        <begin position="214"/>
        <end position="232"/>
    </location>
</feature>
<evidence type="ECO:0000313" key="9">
    <source>
        <dbReference type="EMBL" id="MCZ3622795.1"/>
    </source>
</evidence>
<evidence type="ECO:0000256" key="2">
    <source>
        <dbReference type="ARBA" id="ARBA00007400"/>
    </source>
</evidence>
<dbReference type="RefSeq" id="WP_269255146.1">
    <property type="nucleotide sequence ID" value="NZ_JAKHEY010000014.1"/>
</dbReference>
<evidence type="ECO:0000256" key="1">
    <source>
        <dbReference type="ARBA" id="ARBA00004651"/>
    </source>
</evidence>
<keyword evidence="3" id="KW-1003">Cell membrane</keyword>
<feature type="transmembrane region" description="Helical" evidence="7">
    <location>
        <begin position="149"/>
        <end position="167"/>
    </location>
</feature>
<dbReference type="Proteomes" id="UP001211566">
    <property type="component" value="Unassembled WGS sequence"/>
</dbReference>
<dbReference type="GO" id="GO:0016413">
    <property type="term" value="F:O-acetyltransferase activity"/>
    <property type="evidence" value="ECO:0007669"/>
    <property type="project" value="TreeGrafter"/>
</dbReference>
<reference evidence="10" key="1">
    <citation type="submission" date="2022-01" db="EMBL/GenBank/DDBJ databases">
        <title>STING isolate genome collection.</title>
        <authorList>
            <person name="France M."/>
            <person name="Rutt L."/>
            <person name="Humphrys M."/>
            <person name="Ravel J."/>
        </authorList>
    </citation>
    <scope>NUCLEOTIDE SEQUENCE</scope>
    <source>
        <strain evidence="10">C0081E5</strain>
    </source>
</reference>
<sequence length="364" mass="42238">MKRIFYIDFLRIISMLGVILLHASATKLRMPIDFSWHLVNFLTSFATCSVPIFFMISGSLLLNSDSTANINILWKKRLPKLLIPFFIWSIINIIGYSFILKINNLKLLLISILQIPGRPGEISLWFMYPFIIIYVFSPVFLLITQNKSLLKYVLFIWLIFVIILPTFNNVLPFPLKLIFSTSHDWKIIGGYAGYFLLGYYLSKIDTQKISYKRLLTVFLSIIIVIALGTYFFTLKNRGAYDESFKLYTSLFVCILASTFFLLCQKAQEKYPIKLIKIFEFIVPSCYGVYLIHNLLILFFNRNIPYFIENKGTLAVFLLFILVSLTSILIIYLLGLIPTVGKYFTGVNQKVFYTKLNFLVKKNSN</sequence>